<evidence type="ECO:0000259" key="1">
    <source>
        <dbReference type="Pfam" id="PF07727"/>
    </source>
</evidence>
<evidence type="ECO:0000313" key="2">
    <source>
        <dbReference type="EMBL" id="GJT31462.1"/>
    </source>
</evidence>
<comment type="caution">
    <text evidence="2">The sequence shown here is derived from an EMBL/GenBank/DDBJ whole genome shotgun (WGS) entry which is preliminary data.</text>
</comment>
<organism evidence="2 3">
    <name type="scientific">Tanacetum coccineum</name>
    <dbReference type="NCBI Taxonomy" id="301880"/>
    <lineage>
        <taxon>Eukaryota</taxon>
        <taxon>Viridiplantae</taxon>
        <taxon>Streptophyta</taxon>
        <taxon>Embryophyta</taxon>
        <taxon>Tracheophyta</taxon>
        <taxon>Spermatophyta</taxon>
        <taxon>Magnoliopsida</taxon>
        <taxon>eudicotyledons</taxon>
        <taxon>Gunneridae</taxon>
        <taxon>Pentapetalae</taxon>
        <taxon>asterids</taxon>
        <taxon>campanulids</taxon>
        <taxon>Asterales</taxon>
        <taxon>Asteraceae</taxon>
        <taxon>Asteroideae</taxon>
        <taxon>Anthemideae</taxon>
        <taxon>Anthemidinae</taxon>
        <taxon>Tanacetum</taxon>
    </lineage>
</organism>
<reference evidence="2" key="1">
    <citation type="journal article" date="2022" name="Int. J. Mol. Sci.">
        <title>Draft Genome of Tanacetum Coccineum: Genomic Comparison of Closely Related Tanacetum-Family Plants.</title>
        <authorList>
            <person name="Yamashiro T."/>
            <person name="Shiraishi A."/>
            <person name="Nakayama K."/>
            <person name="Satake H."/>
        </authorList>
    </citation>
    <scope>NUCLEOTIDE SEQUENCE</scope>
</reference>
<sequence>MKVGLKQCKRIAPVQNYRRYWLLVDFPFGKGNGTQSRSSGIRWMEEYIVNKQSQACSTRGLERGWYRLLMRFLLLLPGLRPIQALLTCHQTMFIRWIKALYVYIKAPRTGMRHFSILLFNGFRRGTIDKTLFIKKNKSDIMLVQVYVDDIIFGSTTQSMCTEFEDCMHKRFQMSSMGELTFFLGLQVKQQPMESLVGQTRTKDGQFEVLGKGITWMFFYKKPNEKCWFFTEIVDFLKGTSLRIQELVASIDNKEYTITEASIRSRLQLADATSITNLPDSGIYEGLATLGGFAGEHVPLLTINVAGAAQILGPTVTPVADEATTTGVGVETEGATTTPSGLDAGMDSGNIHESSLRSHEAPFHKDNEYLWGSIMSWVERVMLLEAA</sequence>
<dbReference type="InterPro" id="IPR013103">
    <property type="entry name" value="RVT_2"/>
</dbReference>
<keyword evidence="3" id="KW-1185">Reference proteome</keyword>
<dbReference type="Proteomes" id="UP001151760">
    <property type="component" value="Unassembled WGS sequence"/>
</dbReference>
<protein>
    <submittedName>
        <fullName evidence="2">Ribonuclease H-like domain-containing protein</fullName>
    </submittedName>
</protein>
<dbReference type="EMBL" id="BQNB010014708">
    <property type="protein sequence ID" value="GJT31462.1"/>
    <property type="molecule type" value="Genomic_DNA"/>
</dbReference>
<proteinExistence type="predicted"/>
<feature type="domain" description="Reverse transcriptase Ty1/copia-type" evidence="1">
    <location>
        <begin position="95"/>
        <end position="190"/>
    </location>
</feature>
<evidence type="ECO:0000313" key="3">
    <source>
        <dbReference type="Proteomes" id="UP001151760"/>
    </source>
</evidence>
<name>A0ABQ5CY93_9ASTR</name>
<gene>
    <name evidence="2" type="ORF">Tco_0911737</name>
</gene>
<accession>A0ABQ5CY93</accession>
<dbReference type="Pfam" id="PF07727">
    <property type="entry name" value="RVT_2"/>
    <property type="match status" value="1"/>
</dbReference>
<reference evidence="2" key="2">
    <citation type="submission" date="2022-01" db="EMBL/GenBank/DDBJ databases">
        <authorList>
            <person name="Yamashiro T."/>
            <person name="Shiraishi A."/>
            <person name="Satake H."/>
            <person name="Nakayama K."/>
        </authorList>
    </citation>
    <scope>NUCLEOTIDE SEQUENCE</scope>
</reference>